<feature type="domain" description="F-box" evidence="1">
    <location>
        <begin position="4"/>
        <end position="49"/>
    </location>
</feature>
<accession>A8NMZ2</accession>
<dbReference type="OMA" id="IMCRISA"/>
<evidence type="ECO:0000313" key="2">
    <source>
        <dbReference type="EMBL" id="EAU86783.2"/>
    </source>
</evidence>
<dbReference type="HOGENOM" id="CLU_495215_0_0_1"/>
<reference evidence="2 3" key="1">
    <citation type="journal article" date="2010" name="Proc. Natl. Acad. Sci. U.S.A.">
        <title>Insights into evolution of multicellular fungi from the assembled chromosomes of the mushroom Coprinopsis cinerea (Coprinus cinereus).</title>
        <authorList>
            <person name="Stajich J.E."/>
            <person name="Wilke S.K."/>
            <person name="Ahren D."/>
            <person name="Au C.H."/>
            <person name="Birren B.W."/>
            <person name="Borodovsky M."/>
            <person name="Burns C."/>
            <person name="Canback B."/>
            <person name="Casselton L.A."/>
            <person name="Cheng C.K."/>
            <person name="Deng J."/>
            <person name="Dietrich F.S."/>
            <person name="Fargo D.C."/>
            <person name="Farman M.L."/>
            <person name="Gathman A.C."/>
            <person name="Goldberg J."/>
            <person name="Guigo R."/>
            <person name="Hoegger P.J."/>
            <person name="Hooker J.B."/>
            <person name="Huggins A."/>
            <person name="James T.Y."/>
            <person name="Kamada T."/>
            <person name="Kilaru S."/>
            <person name="Kodira C."/>
            <person name="Kues U."/>
            <person name="Kupfer D."/>
            <person name="Kwan H.S."/>
            <person name="Lomsadze A."/>
            <person name="Li W."/>
            <person name="Lilly W.W."/>
            <person name="Ma L.J."/>
            <person name="Mackey A.J."/>
            <person name="Manning G."/>
            <person name="Martin F."/>
            <person name="Muraguchi H."/>
            <person name="Natvig D.O."/>
            <person name="Palmerini H."/>
            <person name="Ramesh M.A."/>
            <person name="Rehmeyer C.J."/>
            <person name="Roe B.A."/>
            <person name="Shenoy N."/>
            <person name="Stanke M."/>
            <person name="Ter-Hovhannisyan V."/>
            <person name="Tunlid A."/>
            <person name="Velagapudi R."/>
            <person name="Vision T.J."/>
            <person name="Zeng Q."/>
            <person name="Zolan M.E."/>
            <person name="Pukkila P.J."/>
        </authorList>
    </citation>
    <scope>NUCLEOTIDE SEQUENCE [LARGE SCALE GENOMIC DNA]</scope>
    <source>
        <strain evidence="3">Okayama-7 / 130 / ATCC MYA-4618 / FGSC 9003</strain>
    </source>
</reference>
<dbReference type="InterPro" id="IPR001810">
    <property type="entry name" value="F-box_dom"/>
</dbReference>
<dbReference type="OrthoDB" id="3541472at2759"/>
<dbReference type="eggNOG" id="ENOG502T0UP">
    <property type="taxonomic scope" value="Eukaryota"/>
</dbReference>
<organism evidence="2 3">
    <name type="scientific">Coprinopsis cinerea (strain Okayama-7 / 130 / ATCC MYA-4618 / FGSC 9003)</name>
    <name type="common">Inky cap fungus</name>
    <name type="synonym">Hormographiella aspergillata</name>
    <dbReference type="NCBI Taxonomy" id="240176"/>
    <lineage>
        <taxon>Eukaryota</taxon>
        <taxon>Fungi</taxon>
        <taxon>Dikarya</taxon>
        <taxon>Basidiomycota</taxon>
        <taxon>Agaricomycotina</taxon>
        <taxon>Agaricomycetes</taxon>
        <taxon>Agaricomycetidae</taxon>
        <taxon>Agaricales</taxon>
        <taxon>Agaricineae</taxon>
        <taxon>Psathyrellaceae</taxon>
        <taxon>Coprinopsis</taxon>
    </lineage>
</organism>
<dbReference type="STRING" id="240176.A8NMZ2"/>
<dbReference type="AlphaFoldDB" id="A8NMZ2"/>
<dbReference type="RefSeq" id="XP_001835017.2">
    <property type="nucleotide sequence ID" value="XM_001834965.2"/>
</dbReference>
<dbReference type="InParanoid" id="A8NMZ2"/>
<dbReference type="InterPro" id="IPR032675">
    <property type="entry name" value="LRR_dom_sf"/>
</dbReference>
<dbReference type="VEuPathDB" id="FungiDB:CC1G_09908"/>
<dbReference type="EMBL" id="AACS02000012">
    <property type="protein sequence ID" value="EAU86783.2"/>
    <property type="molecule type" value="Genomic_DNA"/>
</dbReference>
<dbReference type="Proteomes" id="UP000001861">
    <property type="component" value="Unassembled WGS sequence"/>
</dbReference>
<evidence type="ECO:0000313" key="3">
    <source>
        <dbReference type="Proteomes" id="UP000001861"/>
    </source>
</evidence>
<protein>
    <recommendedName>
        <fullName evidence="1">F-box domain-containing protein</fullName>
    </recommendedName>
</protein>
<dbReference type="GeneID" id="6011537"/>
<name>A8NMZ2_COPC7</name>
<evidence type="ECO:0000259" key="1">
    <source>
        <dbReference type="PROSITE" id="PS50181"/>
    </source>
</evidence>
<comment type="caution">
    <text evidence="2">The sequence shown here is derived from an EMBL/GenBank/DDBJ whole genome shotgun (WGS) entry which is preliminary data.</text>
</comment>
<sequence>MEGSSSIQSLPDELVEKIGDLIGMADMKSLRLTCRAMGALFQPAVLRRIVIKIHGGNLQRSIPKLQSLSESPSSPSKELIRELQIDDLIPMDDYEGRGHFLKQYAGQVTDVSEPEAEEGTGKEAEEVIKDCLPIVITSLLGLNKLVWRISAETPMWALDIVAHAIHQFGHRLTSFDLEIGVWEDFTPELAGFLRGQDWKFPNLQHLTIRAGGLLTYPAEPSIVPWVLETLKSSSSTLASLDIDMPCQYLGLHDLAPCVGPSLTDITLTSIGTTLVPTECRLPSNFRNLVSLDLSGRHNCRDVSGTRGSVWTALQNAHVWFRKLHVHGVTEPLLAYLSAHPGPLEDLALLNSDTSGEEQSNEFARTIFTSILPKHKADLKHLLLDTNRQCEWCITEQTLSEHLQGFVRLEYLLISVAGETVLAPTSADGSEKIIPEFIGSLLNSCARGQFPSLECLKLTDAIPEDCLGVRNTTRRQKKKERIMVAIRQAVQDYAYALGEGGVEYVKPSLPAEVEVFVTSSPVKWTLTCRDGDPHRPSSIKVWSYKPRRTAY</sequence>
<dbReference type="KEGG" id="cci:CC1G_09908"/>
<dbReference type="PROSITE" id="PS50181">
    <property type="entry name" value="FBOX"/>
    <property type="match status" value="1"/>
</dbReference>
<keyword evidence="3" id="KW-1185">Reference proteome</keyword>
<proteinExistence type="predicted"/>
<dbReference type="Gene3D" id="3.80.10.10">
    <property type="entry name" value="Ribonuclease Inhibitor"/>
    <property type="match status" value="1"/>
</dbReference>
<gene>
    <name evidence="2" type="ORF">CC1G_09908</name>
</gene>